<sequence length="166" mass="19905">MTSRLSDEVRRTFELASRRREAKQLRTGEDWRSLQQVQVHFAKAQREEKRTFRAEYETRVEAEKQKLIDKAADQDPTPKPWWSREDKFGRAAIERQAHRNVRRAHEKSIARLEERESEALKTLMTRAAKRDRLREKTLTDFARTTDRRSGEERRQSPRRGPRMSDD</sequence>
<evidence type="ECO:0000313" key="3">
    <source>
        <dbReference type="EMBL" id="GMG84975.1"/>
    </source>
</evidence>
<comment type="caution">
    <text evidence="3">The sequence shown here is derived from an EMBL/GenBank/DDBJ whole genome shotgun (WGS) entry which is preliminary data.</text>
</comment>
<dbReference type="EMBL" id="BSYI01000047">
    <property type="protein sequence ID" value="GMG84975.1"/>
    <property type="molecule type" value="Genomic_DNA"/>
</dbReference>
<keyword evidence="4" id="KW-1185">Reference proteome</keyword>
<evidence type="ECO:0000256" key="1">
    <source>
        <dbReference type="SAM" id="Coils"/>
    </source>
</evidence>
<gene>
    <name evidence="3" type="ORF">LNKW23_41910</name>
</gene>
<feature type="coiled-coil region" evidence="1">
    <location>
        <begin position="95"/>
        <end position="122"/>
    </location>
</feature>
<accession>A0ABQ6LP12</accession>
<proteinExistence type="predicted"/>
<evidence type="ECO:0000313" key="4">
    <source>
        <dbReference type="Proteomes" id="UP001239909"/>
    </source>
</evidence>
<name>A0ABQ6LP12_9RHOB</name>
<evidence type="ECO:0000256" key="2">
    <source>
        <dbReference type="SAM" id="MobiDB-lite"/>
    </source>
</evidence>
<protein>
    <submittedName>
        <fullName evidence="3">Uncharacterized protein</fullName>
    </submittedName>
</protein>
<feature type="compositionally biased region" description="Basic and acidic residues" evidence="2">
    <location>
        <begin position="128"/>
        <end position="155"/>
    </location>
</feature>
<dbReference type="RefSeq" id="WP_285674166.1">
    <property type="nucleotide sequence ID" value="NZ_BSYI01000047.1"/>
</dbReference>
<feature type="compositionally biased region" description="Basic residues" evidence="2">
    <location>
        <begin position="156"/>
        <end position="166"/>
    </location>
</feature>
<reference evidence="3 4" key="1">
    <citation type="submission" date="2023-04" db="EMBL/GenBank/DDBJ databases">
        <title>Marinoamorphus aggregata gen. nov., sp. Nov., isolate from tissue of brittle star Ophioplocus japonicus.</title>
        <authorList>
            <person name="Kawano K."/>
            <person name="Sawayama S."/>
            <person name="Nakagawa S."/>
        </authorList>
    </citation>
    <scope>NUCLEOTIDE SEQUENCE [LARGE SCALE GENOMIC DNA]</scope>
    <source>
        <strain evidence="3 4">NKW23</strain>
    </source>
</reference>
<keyword evidence="1" id="KW-0175">Coiled coil</keyword>
<organism evidence="3 4">
    <name type="scientific">Paralimibaculum aggregatum</name>
    <dbReference type="NCBI Taxonomy" id="3036245"/>
    <lineage>
        <taxon>Bacteria</taxon>
        <taxon>Pseudomonadati</taxon>
        <taxon>Pseudomonadota</taxon>
        <taxon>Alphaproteobacteria</taxon>
        <taxon>Rhodobacterales</taxon>
        <taxon>Paracoccaceae</taxon>
        <taxon>Paralimibaculum</taxon>
    </lineage>
</organism>
<feature type="region of interest" description="Disordered" evidence="2">
    <location>
        <begin position="128"/>
        <end position="166"/>
    </location>
</feature>
<dbReference type="Proteomes" id="UP001239909">
    <property type="component" value="Unassembled WGS sequence"/>
</dbReference>